<dbReference type="InterPro" id="IPR043502">
    <property type="entry name" value="DNA/RNA_pol_sf"/>
</dbReference>
<dbReference type="InterPro" id="IPR053134">
    <property type="entry name" value="RNA-dir_DNA_polymerase"/>
</dbReference>
<dbReference type="Gene3D" id="3.30.70.270">
    <property type="match status" value="1"/>
</dbReference>
<keyword evidence="2" id="KW-0548">Nucleotidyltransferase</keyword>
<accession>A0A6L2KAD7</accession>
<keyword evidence="2" id="KW-0695">RNA-directed DNA polymerase</keyword>
<reference evidence="2" key="1">
    <citation type="journal article" date="2019" name="Sci. Rep.">
        <title>Draft genome of Tanacetum cinerariifolium, the natural source of mosquito coil.</title>
        <authorList>
            <person name="Yamashiro T."/>
            <person name="Shiraishi A."/>
            <person name="Satake H."/>
            <person name="Nakayama K."/>
        </authorList>
    </citation>
    <scope>NUCLEOTIDE SEQUENCE</scope>
</reference>
<dbReference type="InterPro" id="IPR043128">
    <property type="entry name" value="Rev_trsase/Diguanyl_cyclase"/>
</dbReference>
<proteinExistence type="predicted"/>
<feature type="coiled-coil region" evidence="1">
    <location>
        <begin position="142"/>
        <end position="176"/>
    </location>
</feature>
<dbReference type="AlphaFoldDB" id="A0A6L2KAD7"/>
<dbReference type="EMBL" id="BKCJ010002023">
    <property type="protein sequence ID" value="GEU45707.1"/>
    <property type="molecule type" value="Genomic_DNA"/>
</dbReference>
<protein>
    <submittedName>
        <fullName evidence="2">Putative reverse transcriptase domain-containing protein</fullName>
    </submittedName>
</protein>
<evidence type="ECO:0000256" key="1">
    <source>
        <dbReference type="SAM" id="Coils"/>
    </source>
</evidence>
<keyword evidence="2" id="KW-0808">Transferase</keyword>
<dbReference type="SUPFAM" id="SSF56672">
    <property type="entry name" value="DNA/RNA polymerases"/>
    <property type="match status" value="1"/>
</dbReference>
<organism evidence="2">
    <name type="scientific">Tanacetum cinerariifolium</name>
    <name type="common">Dalmatian daisy</name>
    <name type="synonym">Chrysanthemum cinerariifolium</name>
    <dbReference type="NCBI Taxonomy" id="118510"/>
    <lineage>
        <taxon>Eukaryota</taxon>
        <taxon>Viridiplantae</taxon>
        <taxon>Streptophyta</taxon>
        <taxon>Embryophyta</taxon>
        <taxon>Tracheophyta</taxon>
        <taxon>Spermatophyta</taxon>
        <taxon>Magnoliopsida</taxon>
        <taxon>eudicotyledons</taxon>
        <taxon>Gunneridae</taxon>
        <taxon>Pentapetalae</taxon>
        <taxon>asterids</taxon>
        <taxon>campanulids</taxon>
        <taxon>Asterales</taxon>
        <taxon>Asteraceae</taxon>
        <taxon>Asteroideae</taxon>
        <taxon>Anthemideae</taxon>
        <taxon>Anthemidinae</taxon>
        <taxon>Tanacetum</taxon>
    </lineage>
</organism>
<evidence type="ECO:0000313" key="2">
    <source>
        <dbReference type="EMBL" id="GEU45707.1"/>
    </source>
</evidence>
<dbReference type="PANTHER" id="PTHR24559:SF444">
    <property type="entry name" value="REVERSE TRANSCRIPTASE DOMAIN-CONTAINING PROTEIN"/>
    <property type="match status" value="1"/>
</dbReference>
<keyword evidence="1" id="KW-0175">Coiled coil</keyword>
<name>A0A6L2KAD7_TANCI</name>
<gene>
    <name evidence="2" type="ORF">Tci_017685</name>
</gene>
<sequence>MKYIYFEFTVMPFGLTNGPAEHEVHLKLILELLEKEKLFAKFLKCDFWLQEFRFLGHVVNNEGPDDFVAYCDASNQGFGCVLTQRNKGFAAALAVLITKASQSKKHGVVMQEPSETLTTTTIPISLKVQDKEKGIMVKESLKMKKKDQLSFDEQEARRLQAKIDKKDRLAKEKAQQIEDENLLGIMFKL</sequence>
<dbReference type="GO" id="GO:0003964">
    <property type="term" value="F:RNA-directed DNA polymerase activity"/>
    <property type="evidence" value="ECO:0007669"/>
    <property type="project" value="UniProtKB-KW"/>
</dbReference>
<comment type="caution">
    <text evidence="2">The sequence shown here is derived from an EMBL/GenBank/DDBJ whole genome shotgun (WGS) entry which is preliminary data.</text>
</comment>
<dbReference type="PANTHER" id="PTHR24559">
    <property type="entry name" value="TRANSPOSON TY3-I GAG-POL POLYPROTEIN"/>
    <property type="match status" value="1"/>
</dbReference>